<evidence type="ECO:0000313" key="3">
    <source>
        <dbReference type="Proteomes" id="UP000703893"/>
    </source>
</evidence>
<comment type="caution">
    <text evidence="2">The sequence shown here is derived from an EMBL/GenBank/DDBJ whole genome shotgun (WGS) entry which is preliminary data.</text>
</comment>
<feature type="transmembrane region" description="Helical" evidence="1">
    <location>
        <begin position="146"/>
        <end position="164"/>
    </location>
</feature>
<gene>
    <name evidence="2" type="ORF">FJZ00_04970</name>
</gene>
<feature type="non-terminal residue" evidence="2">
    <location>
        <position position="1"/>
    </location>
</feature>
<evidence type="ECO:0000313" key="2">
    <source>
        <dbReference type="EMBL" id="MBM3274480.1"/>
    </source>
</evidence>
<proteinExistence type="predicted"/>
<sequence length="193" mass="22030">APAWREIRWDWRKLGLFAIGAAISLCYGAYYNWERFGNPFENGYNILLTHDPIADFGRRASFALEYAQRNIPFYLFHGPARLDKFPWYGPEIWGLGIFYATPALILAALADWRKPLHQVALICALAVQGLYFLFVGDGRTQFGMRYSLDYLPVMMLLIAAGTAHRFGRLPIILTVAGILVEIWGLVTWHAMGW</sequence>
<dbReference type="AlphaFoldDB" id="A0A937X517"/>
<name>A0A937X517_9BACT</name>
<evidence type="ECO:0000256" key="1">
    <source>
        <dbReference type="SAM" id="Phobius"/>
    </source>
</evidence>
<feature type="transmembrane region" description="Helical" evidence="1">
    <location>
        <begin position="92"/>
        <end position="109"/>
    </location>
</feature>
<keyword evidence="1" id="KW-0472">Membrane</keyword>
<organism evidence="2 3">
    <name type="scientific">Candidatus Tanganyikabacteria bacterium</name>
    <dbReference type="NCBI Taxonomy" id="2961651"/>
    <lineage>
        <taxon>Bacteria</taxon>
        <taxon>Bacillati</taxon>
        <taxon>Candidatus Sericytochromatia</taxon>
        <taxon>Candidatus Tanganyikabacteria</taxon>
    </lineage>
</organism>
<dbReference type="EMBL" id="VGJX01000230">
    <property type="protein sequence ID" value="MBM3274480.1"/>
    <property type="molecule type" value="Genomic_DNA"/>
</dbReference>
<evidence type="ECO:0008006" key="4">
    <source>
        <dbReference type="Google" id="ProtNLM"/>
    </source>
</evidence>
<keyword evidence="1" id="KW-0812">Transmembrane</keyword>
<keyword evidence="1" id="KW-1133">Transmembrane helix</keyword>
<protein>
    <recommendedName>
        <fullName evidence="4">DUF2029 domain-containing protein</fullName>
    </recommendedName>
</protein>
<reference evidence="2 3" key="1">
    <citation type="submission" date="2019-03" db="EMBL/GenBank/DDBJ databases">
        <title>Lake Tanganyika Metagenome-Assembled Genomes (MAGs).</title>
        <authorList>
            <person name="Tran P."/>
        </authorList>
    </citation>
    <scope>NUCLEOTIDE SEQUENCE [LARGE SCALE GENOMIC DNA]</scope>
    <source>
        <strain evidence="2">K_DeepCast_65m_m2_236</strain>
    </source>
</reference>
<accession>A0A937X517</accession>
<feature type="transmembrane region" description="Helical" evidence="1">
    <location>
        <begin position="171"/>
        <end position="191"/>
    </location>
</feature>
<feature type="transmembrane region" description="Helical" evidence="1">
    <location>
        <begin position="116"/>
        <end position="134"/>
    </location>
</feature>
<feature type="transmembrane region" description="Helical" evidence="1">
    <location>
        <begin position="14"/>
        <end position="33"/>
    </location>
</feature>
<dbReference type="Proteomes" id="UP000703893">
    <property type="component" value="Unassembled WGS sequence"/>
</dbReference>